<keyword evidence="4" id="KW-0378">Hydrolase</keyword>
<keyword evidence="4" id="KW-0645">Protease</keyword>
<reference evidence="7" key="3">
    <citation type="journal article" date="2018" name="Mol. Plant Microbe Interact.">
        <title>Genome sequence resources for the wheat stripe rust pathogen (Puccinia striiformis f. sp. tritici) and the barley stripe rust pathogen (Puccinia striiformis f. sp. hordei).</title>
        <authorList>
            <person name="Xia C."/>
            <person name="Wang M."/>
            <person name="Yin C."/>
            <person name="Cornejo O.E."/>
            <person name="Hulbert S.H."/>
            <person name="Chen X."/>
        </authorList>
    </citation>
    <scope>NUCLEOTIDE SEQUENCE [LARGE SCALE GENOMIC DNA]</scope>
    <source>
        <strain evidence="7">93TX-2</strain>
    </source>
</reference>
<dbReference type="Pfam" id="PF00026">
    <property type="entry name" value="Asp"/>
    <property type="match status" value="1"/>
</dbReference>
<dbReference type="PROSITE" id="PS51767">
    <property type="entry name" value="PEPTIDASE_A1"/>
    <property type="match status" value="1"/>
</dbReference>
<dbReference type="InterPro" id="IPR001969">
    <property type="entry name" value="Aspartic_peptidase_AS"/>
</dbReference>
<feature type="active site" evidence="3">
    <location>
        <position position="353"/>
    </location>
</feature>
<dbReference type="PROSITE" id="PS00141">
    <property type="entry name" value="ASP_PROTEASE"/>
    <property type="match status" value="1"/>
</dbReference>
<gene>
    <name evidence="6" type="ORF">PSHT_00774</name>
</gene>
<feature type="active site" evidence="3">
    <location>
        <position position="160"/>
    </location>
</feature>
<reference evidence="6 7" key="1">
    <citation type="submission" date="2017-12" db="EMBL/GenBank/DDBJ databases">
        <title>Gene loss provides genomic basis for host adaptation in cereal stripe rust fungi.</title>
        <authorList>
            <person name="Xia C."/>
        </authorList>
    </citation>
    <scope>NUCLEOTIDE SEQUENCE [LARGE SCALE GENOMIC DNA]</scope>
    <source>
        <strain evidence="6 7">93TX-2</strain>
    </source>
</reference>
<dbReference type="PANTHER" id="PTHR47966">
    <property type="entry name" value="BETA-SITE APP-CLEAVING ENZYME, ISOFORM A-RELATED"/>
    <property type="match status" value="1"/>
</dbReference>
<evidence type="ECO:0000259" key="5">
    <source>
        <dbReference type="PROSITE" id="PS51767"/>
    </source>
</evidence>
<dbReference type="SUPFAM" id="SSF50630">
    <property type="entry name" value="Acid proteases"/>
    <property type="match status" value="1"/>
</dbReference>
<dbReference type="InterPro" id="IPR021109">
    <property type="entry name" value="Peptidase_aspartic_dom_sf"/>
</dbReference>
<dbReference type="FunFam" id="2.40.70.10:FF:000307">
    <property type="match status" value="1"/>
</dbReference>
<keyword evidence="7" id="KW-1185">Reference proteome</keyword>
<reference evidence="7" key="2">
    <citation type="journal article" date="2018" name="BMC Genomics">
        <title>Genomic insights into host adaptation between the wheat stripe rust pathogen (Puccinia striiformis f. sp. tritici) and the barley stripe rust pathogen (Puccinia striiformis f. sp. hordei).</title>
        <authorList>
            <person name="Xia C."/>
            <person name="Wang M."/>
            <person name="Yin C."/>
            <person name="Cornejo O.E."/>
            <person name="Hulbert S.H."/>
            <person name="Chen X."/>
        </authorList>
    </citation>
    <scope>NUCLEOTIDE SEQUENCE [LARGE SCALE GENOMIC DNA]</scope>
    <source>
        <strain evidence="7">93TX-2</strain>
    </source>
</reference>
<comment type="similarity">
    <text evidence="1 4">Belongs to the peptidase A1 family.</text>
</comment>
<dbReference type="InterPro" id="IPR033121">
    <property type="entry name" value="PEPTIDASE_A1"/>
</dbReference>
<dbReference type="VEuPathDB" id="FungiDB:PSHT_00774"/>
<evidence type="ECO:0000313" key="7">
    <source>
        <dbReference type="Proteomes" id="UP000238274"/>
    </source>
</evidence>
<protein>
    <recommendedName>
        <fullName evidence="5">Peptidase A1 domain-containing protein</fullName>
    </recommendedName>
</protein>
<evidence type="ECO:0000313" key="6">
    <source>
        <dbReference type="EMBL" id="POW22843.1"/>
    </source>
</evidence>
<dbReference type="AlphaFoldDB" id="A0A2S4WM60"/>
<proteinExistence type="inferred from homology"/>
<name>A0A2S4WM60_9BASI</name>
<organism evidence="6 7">
    <name type="scientific">Puccinia striiformis</name>
    <dbReference type="NCBI Taxonomy" id="27350"/>
    <lineage>
        <taxon>Eukaryota</taxon>
        <taxon>Fungi</taxon>
        <taxon>Dikarya</taxon>
        <taxon>Basidiomycota</taxon>
        <taxon>Pucciniomycotina</taxon>
        <taxon>Pucciniomycetes</taxon>
        <taxon>Pucciniales</taxon>
        <taxon>Pucciniaceae</taxon>
        <taxon>Puccinia</taxon>
    </lineage>
</organism>
<dbReference type="PRINTS" id="PR00792">
    <property type="entry name" value="PEPSIN"/>
</dbReference>
<evidence type="ECO:0000256" key="1">
    <source>
        <dbReference type="ARBA" id="ARBA00007447"/>
    </source>
</evidence>
<comment type="caution">
    <text evidence="6">The sequence shown here is derived from an EMBL/GenBank/DDBJ whole genome shotgun (WGS) entry which is preliminary data.</text>
</comment>
<feature type="domain" description="Peptidase A1" evidence="5">
    <location>
        <begin position="142"/>
        <end position="520"/>
    </location>
</feature>
<accession>A0A2S4WM60</accession>
<evidence type="ECO:0000256" key="2">
    <source>
        <dbReference type="ARBA" id="ARBA00022750"/>
    </source>
</evidence>
<dbReference type="EMBL" id="PKSM01000006">
    <property type="protein sequence ID" value="POW22843.1"/>
    <property type="molecule type" value="Genomic_DNA"/>
</dbReference>
<keyword evidence="2 4" id="KW-0064">Aspartyl protease</keyword>
<dbReference type="CDD" id="cd05471">
    <property type="entry name" value="pepsin_like"/>
    <property type="match status" value="1"/>
</dbReference>
<dbReference type="InterPro" id="IPR034164">
    <property type="entry name" value="Pepsin-like_dom"/>
</dbReference>
<dbReference type="GO" id="GO:0004190">
    <property type="term" value="F:aspartic-type endopeptidase activity"/>
    <property type="evidence" value="ECO:0007669"/>
    <property type="project" value="UniProtKB-KW"/>
</dbReference>
<dbReference type="GO" id="GO:0006508">
    <property type="term" value="P:proteolysis"/>
    <property type="evidence" value="ECO:0007669"/>
    <property type="project" value="UniProtKB-KW"/>
</dbReference>
<evidence type="ECO:0000256" key="4">
    <source>
        <dbReference type="RuleBase" id="RU000454"/>
    </source>
</evidence>
<dbReference type="Proteomes" id="UP000238274">
    <property type="component" value="Unassembled WGS sequence"/>
</dbReference>
<dbReference type="Gene3D" id="2.40.70.10">
    <property type="entry name" value="Acid Proteases"/>
    <property type="match status" value="2"/>
</dbReference>
<sequence>MSIRTPVFYQAPTGDFRQILGHGIARYGFFGFLNSNRATSDMGSYVQTNLPPQMQALSKQFLAKKKSLNKRGLKKHLSARLLQLVPAILGTVGQSSKLLMSPFLSTADIISEHFPGKNELAQDSSWGTATVKTDSLQGDLLWSTMVNLGSSSQPLRINIDTGSADFFVFDPTCETCALTNHAAFLYAKSTTFTPLLNLTFNAQYADGGGVNGYLAQDGLNFGGGVSVPQQLFGLATDVSGYWHSLGVDGLMGLGPDSLSSFPPPNNQGVFTQLLNNKALSQPVIGIALTKASVNSSGEFSFGKVNDQWIRGGASQLFWKNVSSQNFWGTELSGIFVDGANVMGSDDPPRAIVDTGTSLMLVSDKAAAGIHAKIPGAVVDPSNGIWRLPCSIANPAKYSTPSKPTAGSLFSGIFSKPARSTTRHRRESFRGTVSKAFTGPPNIFVELGSGSPKLGIPVTDLAYQAIPTNEANSLASDGRTAMCYSGIQAGADGFFVLGGTFIKNHYLALRRDGASRSIGFGNRKDLPEIL</sequence>
<evidence type="ECO:0000256" key="3">
    <source>
        <dbReference type="PIRSR" id="PIRSR601461-1"/>
    </source>
</evidence>
<dbReference type="VEuPathDB" id="FungiDB:PSTT_06361"/>
<dbReference type="InterPro" id="IPR001461">
    <property type="entry name" value="Aspartic_peptidase_A1"/>
</dbReference>
<dbReference type="OrthoDB" id="2747330at2759"/>
<dbReference type="PANTHER" id="PTHR47966:SF6">
    <property type="entry name" value="PEPTIDASE A1 DOMAIN-CONTAINING PROTEIN"/>
    <property type="match status" value="1"/>
</dbReference>